<dbReference type="Pfam" id="PF05608">
    <property type="entry name" value="RTE1"/>
    <property type="match status" value="1"/>
</dbReference>
<protein>
    <submittedName>
        <fullName evidence="1">Transmembrane protein 222-like</fullName>
    </submittedName>
</protein>
<dbReference type="InterPro" id="IPR008496">
    <property type="entry name" value="TMEM222/RTE1"/>
</dbReference>
<gene>
    <name evidence="1" type="primary">LOC107712590</name>
</gene>
<name>A0A673JNS2_9TELE</name>
<dbReference type="Proteomes" id="UP000472270">
    <property type="component" value="Unassembled WGS sequence"/>
</dbReference>
<dbReference type="AlphaFoldDB" id="A0A673JNS2"/>
<keyword evidence="2" id="KW-1185">Reference proteome</keyword>
<sequence>RAADPGSGTNERIDPSISRYPYCIVWTPIPVLSWLFPFIGHMGICTSTGVIRDFAGPYFVSVTSFCEGERDFTMYNMFLDRHPC</sequence>
<dbReference type="PANTHER" id="PTHR20921">
    <property type="entry name" value="TRANSMEMBRANE PROTEIN 222"/>
    <property type="match status" value="1"/>
</dbReference>
<reference evidence="1" key="1">
    <citation type="submission" date="2025-08" db="UniProtKB">
        <authorList>
            <consortium name="Ensembl"/>
        </authorList>
    </citation>
    <scope>IDENTIFICATION</scope>
</reference>
<organism evidence="1 2">
    <name type="scientific">Sinocyclocheilus rhinocerous</name>
    <dbReference type="NCBI Taxonomy" id="307959"/>
    <lineage>
        <taxon>Eukaryota</taxon>
        <taxon>Metazoa</taxon>
        <taxon>Chordata</taxon>
        <taxon>Craniata</taxon>
        <taxon>Vertebrata</taxon>
        <taxon>Euteleostomi</taxon>
        <taxon>Actinopterygii</taxon>
        <taxon>Neopterygii</taxon>
        <taxon>Teleostei</taxon>
        <taxon>Ostariophysi</taxon>
        <taxon>Cypriniformes</taxon>
        <taxon>Cyprinidae</taxon>
        <taxon>Cyprininae</taxon>
        <taxon>Sinocyclocheilus</taxon>
    </lineage>
</organism>
<reference evidence="1" key="2">
    <citation type="submission" date="2025-09" db="UniProtKB">
        <authorList>
            <consortium name="Ensembl"/>
        </authorList>
    </citation>
    <scope>IDENTIFICATION</scope>
</reference>
<evidence type="ECO:0000313" key="2">
    <source>
        <dbReference type="Proteomes" id="UP000472270"/>
    </source>
</evidence>
<evidence type="ECO:0000313" key="1">
    <source>
        <dbReference type="Ensembl" id="ENSSRHP00000055653.1"/>
    </source>
</evidence>
<proteinExistence type="predicted"/>
<dbReference type="Ensembl" id="ENSSRHT00000057211.1">
    <property type="protein sequence ID" value="ENSSRHP00000055653.1"/>
    <property type="gene ID" value="ENSSRHG00000027960.1"/>
</dbReference>
<dbReference type="PANTHER" id="PTHR20921:SF0">
    <property type="entry name" value="TRANSMEMBRANE PROTEIN 222"/>
    <property type="match status" value="1"/>
</dbReference>
<accession>A0A673JNS2</accession>